<evidence type="ECO:0000313" key="6">
    <source>
        <dbReference type="EMBL" id="KAB1648950.1"/>
    </source>
</evidence>
<feature type="region of interest" description="Disordered" evidence="3">
    <location>
        <begin position="356"/>
        <end position="380"/>
    </location>
</feature>
<feature type="compositionally biased region" description="Basic and acidic residues" evidence="3">
    <location>
        <begin position="162"/>
        <end position="180"/>
    </location>
</feature>
<dbReference type="Pfam" id="PF00171">
    <property type="entry name" value="Aldedh"/>
    <property type="match status" value="1"/>
</dbReference>
<dbReference type="InterPro" id="IPR016163">
    <property type="entry name" value="Ald_DH_C"/>
</dbReference>
<keyword evidence="1" id="KW-0560">Oxidoreductase</keyword>
<dbReference type="Proteomes" id="UP000431744">
    <property type="component" value="Unassembled WGS sequence"/>
</dbReference>
<feature type="domain" description="Proline dehydrogenase" evidence="5">
    <location>
        <begin position="432"/>
        <end position="644"/>
    </location>
</feature>
<dbReference type="OrthoDB" id="5089766at2"/>
<feature type="compositionally biased region" description="Basic and acidic residues" evidence="3">
    <location>
        <begin position="66"/>
        <end position="81"/>
    </location>
</feature>
<feature type="region of interest" description="Disordered" evidence="3">
    <location>
        <begin position="834"/>
        <end position="863"/>
    </location>
</feature>
<evidence type="ECO:0000313" key="7">
    <source>
        <dbReference type="Proteomes" id="UP000431744"/>
    </source>
</evidence>
<dbReference type="Gene3D" id="3.40.309.10">
    <property type="entry name" value="Aldehyde Dehydrogenase, Chain A, domain 2"/>
    <property type="match status" value="1"/>
</dbReference>
<gene>
    <name evidence="6" type="ORF">F8O04_01230</name>
</gene>
<dbReference type="InterPro" id="IPR016161">
    <property type="entry name" value="Ald_DH/histidinol_DH"/>
</dbReference>
<dbReference type="GO" id="GO:0009898">
    <property type="term" value="C:cytoplasmic side of plasma membrane"/>
    <property type="evidence" value="ECO:0007669"/>
    <property type="project" value="TreeGrafter"/>
</dbReference>
<feature type="compositionally biased region" description="Polar residues" evidence="3">
    <location>
        <begin position="845"/>
        <end position="857"/>
    </location>
</feature>
<evidence type="ECO:0000256" key="3">
    <source>
        <dbReference type="SAM" id="MobiDB-lite"/>
    </source>
</evidence>
<evidence type="ECO:0000259" key="5">
    <source>
        <dbReference type="Pfam" id="PF01619"/>
    </source>
</evidence>
<keyword evidence="2" id="KW-0520">NAD</keyword>
<feature type="region of interest" description="Disordered" evidence="3">
    <location>
        <begin position="746"/>
        <end position="811"/>
    </location>
</feature>
<dbReference type="Gene3D" id="3.40.605.10">
    <property type="entry name" value="Aldehyde Dehydrogenase, Chain A, domain 1"/>
    <property type="match status" value="1"/>
</dbReference>
<feature type="compositionally biased region" description="Basic and acidic residues" evidence="3">
    <location>
        <begin position="1"/>
        <end position="27"/>
    </location>
</feature>
<dbReference type="Gene3D" id="3.20.20.220">
    <property type="match status" value="1"/>
</dbReference>
<feature type="region of interest" description="Disordered" evidence="3">
    <location>
        <begin position="66"/>
        <end position="224"/>
    </location>
</feature>
<evidence type="ECO:0000256" key="2">
    <source>
        <dbReference type="ARBA" id="ARBA00023027"/>
    </source>
</evidence>
<dbReference type="EMBL" id="WBJY01000001">
    <property type="protein sequence ID" value="KAB1648950.1"/>
    <property type="molecule type" value="Genomic_DNA"/>
</dbReference>
<dbReference type="GO" id="GO:0010133">
    <property type="term" value="P:L-proline catabolic process to L-glutamate"/>
    <property type="evidence" value="ECO:0007669"/>
    <property type="project" value="TreeGrafter"/>
</dbReference>
<keyword evidence="7" id="KW-1185">Reference proteome</keyword>
<dbReference type="InterPro" id="IPR050485">
    <property type="entry name" value="Proline_metab_enzyme"/>
</dbReference>
<dbReference type="InterPro" id="IPR015590">
    <property type="entry name" value="Aldehyde_DH_dom"/>
</dbReference>
<dbReference type="GO" id="GO:0003842">
    <property type="term" value="F:L-glutamate gamma-semialdehyde dehydrogenase activity"/>
    <property type="evidence" value="ECO:0007669"/>
    <property type="project" value="TreeGrafter"/>
</dbReference>
<accession>A0A6H9WRI7</accession>
<dbReference type="InterPro" id="IPR016162">
    <property type="entry name" value="Ald_DH_N"/>
</dbReference>
<dbReference type="Pfam" id="PF01619">
    <property type="entry name" value="Pro_dh"/>
    <property type="match status" value="1"/>
</dbReference>
<feature type="compositionally biased region" description="Low complexity" evidence="3">
    <location>
        <begin position="766"/>
        <end position="778"/>
    </location>
</feature>
<dbReference type="InterPro" id="IPR002872">
    <property type="entry name" value="Proline_DH_dom"/>
</dbReference>
<feature type="compositionally biased region" description="Basic and acidic residues" evidence="3">
    <location>
        <begin position="356"/>
        <end position="367"/>
    </location>
</feature>
<dbReference type="SUPFAM" id="SSF51730">
    <property type="entry name" value="FAD-linked oxidoreductase"/>
    <property type="match status" value="1"/>
</dbReference>
<organism evidence="6 7">
    <name type="scientific">Pseudoclavibacter endophyticus</name>
    <dbReference type="NCBI Taxonomy" id="1778590"/>
    <lineage>
        <taxon>Bacteria</taxon>
        <taxon>Bacillati</taxon>
        <taxon>Actinomycetota</taxon>
        <taxon>Actinomycetes</taxon>
        <taxon>Micrococcales</taxon>
        <taxon>Microbacteriaceae</taxon>
        <taxon>Pseudoclavibacter</taxon>
    </lineage>
</organism>
<dbReference type="PANTHER" id="PTHR42862">
    <property type="entry name" value="DELTA-1-PYRROLINE-5-CARBOXYLATE DEHYDROGENASE 1, ISOFORM A-RELATED"/>
    <property type="match status" value="1"/>
</dbReference>
<feature type="compositionally biased region" description="Low complexity" evidence="3">
    <location>
        <begin position="192"/>
        <end position="202"/>
    </location>
</feature>
<dbReference type="InterPro" id="IPR029041">
    <property type="entry name" value="FAD-linked_oxidoreductase-like"/>
</dbReference>
<evidence type="ECO:0000256" key="1">
    <source>
        <dbReference type="ARBA" id="ARBA00023002"/>
    </source>
</evidence>
<feature type="compositionally biased region" description="Acidic residues" evidence="3">
    <location>
        <begin position="779"/>
        <end position="796"/>
    </location>
</feature>
<comment type="caution">
    <text evidence="6">The sequence shown here is derived from an EMBL/GenBank/DDBJ whole genome shotgun (WGS) entry which is preliminary data.</text>
</comment>
<evidence type="ECO:0000259" key="4">
    <source>
        <dbReference type="Pfam" id="PF00171"/>
    </source>
</evidence>
<dbReference type="GO" id="GO:0004657">
    <property type="term" value="F:proline dehydrogenase activity"/>
    <property type="evidence" value="ECO:0007669"/>
    <property type="project" value="UniProtKB-ARBA"/>
</dbReference>
<name>A0A6H9WRI7_9MICO</name>
<reference evidence="6 7" key="1">
    <citation type="submission" date="2019-09" db="EMBL/GenBank/DDBJ databases">
        <title>Phylogeny of genus Pseudoclavibacter and closely related genus.</title>
        <authorList>
            <person name="Li Y."/>
        </authorList>
    </citation>
    <scope>NUCLEOTIDE SEQUENCE [LARGE SCALE GENOMIC DNA]</scope>
    <source>
        <strain evidence="6 7">EGI 60007</strain>
    </source>
</reference>
<dbReference type="PANTHER" id="PTHR42862:SF1">
    <property type="entry name" value="DELTA-1-PYRROLINE-5-CARBOXYLATE DEHYDROGENASE 2, ISOFORM A-RELATED"/>
    <property type="match status" value="1"/>
</dbReference>
<feature type="region of interest" description="Disordered" evidence="3">
    <location>
        <begin position="1"/>
        <end position="43"/>
    </location>
</feature>
<dbReference type="RefSeq" id="WP_158027503.1">
    <property type="nucleotide sequence ID" value="NZ_BMHG01000001.1"/>
</dbReference>
<feature type="domain" description="Aldehyde dehydrogenase" evidence="4">
    <location>
        <begin position="917"/>
        <end position="1344"/>
    </location>
</feature>
<sequence length="1578" mass="168046">MCPARENDGDARDAADPGREPARRDVPADAGGTTGGFSRRDFEVIDTRRVERADLVRDVLRRRRDAVRAGADESGEVRDAGVESSGGDARGDAVTSAAGGAAAGDDDTIALARDAKGRVEAASAVVASQPERDSAGDAPDEPAPRRGAVRVTLTDAVPTFDDTVRLSRDPFMRNRSDRLEPGAPRTRLQQTPPAAAGAPGAPSSGGPGPHRRRPPRPNATPSDASGAALAMLRGWRAEAESRAATVAEAQLKARTERGRDRLDPTSELRRAVEGEGGREFLRDLLDNVIRPDDRIVAGNGLGDLADRIPTTISVQARRAFRVGVFAGPGVPWLAVPALRRTARAFFGAEVVSDSSEERGGSAAHAHEAGATPRATPLGDPIVGRARAAERLRRLGELVDDPAFPEVEFTMSDLEPNPNLWNLDGEVERIATALAPLCAAALGSPSTKVGPTRLMLRATSSRDLELTVRVFTRLLDEPALRDLHAGIALPAQFPETTSLLRRVAGLAHIRREDGGAPVTVAITRAGDIQLERVDAVMNGWRLATFAEARDVDASVIRLLEQALHADNAEAVRVELDGDVLRDVAMAIALAEARGMPPVRVVVPVGRGDEAVARLRAAGAEVIQRLPIVPDESMRAAVPYLLRRVDQEADAVARQELSEATLAGRDALHPEDERLLDAVSRMFQLPGGANRQQERVHADDAATVTASIGLELFPEGVLGDELGVDNAETQAIPAGRAAVAPQDARAAMRARIESRGGTDDIADDGTAGDDIANDGTAGDDTVGDDTVGDDTVGDDIGADEPAPSAPPNRPPVTESVIPELELELELEADVVVPPGANERQKRAAPSATEQFGPLSTANPADTGPSARLTEIVLGLRRGRYLRNTFRNAPDTDPSIPVNREWAARIQRRVVRGQLGEAEAAEARITGPEQVEALLQRAVEAAPGWNTRPGWERAAHLERAAKAVEANRARLVEVAVSEFGVPLVDADADVSRTVDVANHAAYLARQLDRMQGAAFHPVGVTVVLPPSSPPVTGSAGGALTALAAGSAVILKASPKTRRTAGVLAGVLWAAELPRDLVQLAVIDEARLAEEQLARTLVTDDRVGRVLLTGTLESARTMLGWRPDLPLIAGTSGKNSIIVTPAADLDQAAVDVARSAFASTGQRTGHAGNVILVGSVTRSRRFLQQLADAVTSIPVGYPSDAGAVAGPLVHPADAQLRFALTHLGEGERWLVEPRQLDDTGRLWTPGIRLGVQPGSYAHVTEFFGPVLGVMHARTFGEAIAMQNATQYGLAAGLQSHDRAEIGRWLQEVQAGNLYVNRDTLGATVQRQPLGGWRRSAVGTLQKSGGPNAIMPLGEWRIDPGQPSPTLHLRGMDPKAVRLIEAAQPALDYEAFDRVRRTALSTQIAWNEEFGEVSDVTSLTFERNLFRYLPAAVTVRLAEGAPFDELVRALVVARIVRAVPDVSTAQRLPDAVVAVLDDLQFPVRVESDAAFLERLRMKQLDSLRIRLIGGSRREVALALGGDPDVAVWSDPVTFAGRVEALPFLREQSISITAHRNGRPDPRVTSLFAHEKLLDPDKPFGDLA</sequence>
<protein>
    <submittedName>
        <fullName evidence="6">Aldehyde dehydrogenase family protein</fullName>
    </submittedName>
</protein>
<dbReference type="SUPFAM" id="SSF53720">
    <property type="entry name" value="ALDH-like"/>
    <property type="match status" value="1"/>
</dbReference>
<proteinExistence type="predicted"/>